<comment type="cofactor">
    <cofactor evidence="1">
        <name>[3Fe-4S] cluster</name>
        <dbReference type="ChEBI" id="CHEBI:21137"/>
    </cofactor>
</comment>
<organism evidence="9 10">
    <name type="scientific">Trebonia kvetii</name>
    <dbReference type="NCBI Taxonomy" id="2480626"/>
    <lineage>
        <taxon>Bacteria</taxon>
        <taxon>Bacillati</taxon>
        <taxon>Actinomycetota</taxon>
        <taxon>Actinomycetes</taxon>
        <taxon>Streptosporangiales</taxon>
        <taxon>Treboniaceae</taxon>
        <taxon>Trebonia</taxon>
    </lineage>
</organism>
<evidence type="ECO:0000256" key="4">
    <source>
        <dbReference type="ARBA" id="ARBA00022982"/>
    </source>
</evidence>
<sequence>MRIEVDFSICADHGQCAIAAPDIFRVDDEGHLVFDAKPDDTLRPDAEDAADACPEQAITIID</sequence>
<evidence type="ECO:0000256" key="1">
    <source>
        <dbReference type="ARBA" id="ARBA00001927"/>
    </source>
</evidence>
<keyword evidence="5 8" id="KW-0408">Iron</keyword>
<keyword evidence="6 8" id="KW-0411">Iron-sulfur</keyword>
<dbReference type="Gene3D" id="3.30.70.20">
    <property type="match status" value="1"/>
</dbReference>
<dbReference type="Pfam" id="PF13370">
    <property type="entry name" value="Fer4_13"/>
    <property type="match status" value="1"/>
</dbReference>
<evidence type="ECO:0000256" key="6">
    <source>
        <dbReference type="ARBA" id="ARBA00023014"/>
    </source>
</evidence>
<dbReference type="InterPro" id="IPR051269">
    <property type="entry name" value="Fe-S_cluster_ET"/>
</dbReference>
<reference evidence="9 10" key="1">
    <citation type="submission" date="2018-11" db="EMBL/GenBank/DDBJ databases">
        <title>Trebonia kvetii gen.nov., sp.nov., a novel acidophilic actinobacterium, and proposal of the new actinobacterial family Treboniaceae fam. nov.</title>
        <authorList>
            <person name="Rapoport D."/>
            <person name="Sagova-Mareckova M."/>
            <person name="Sedlacek I."/>
            <person name="Provaznik J."/>
            <person name="Kralova S."/>
            <person name="Pavlinic D."/>
            <person name="Benes V."/>
            <person name="Kopecky J."/>
        </authorList>
    </citation>
    <scope>NUCLEOTIDE SEQUENCE [LARGE SCALE GENOMIC DNA]</scope>
    <source>
        <strain evidence="9 10">15Tr583</strain>
    </source>
</reference>
<dbReference type="OrthoDB" id="9803319at2"/>
<dbReference type="AlphaFoldDB" id="A0A6P2C2Z3"/>
<evidence type="ECO:0000256" key="3">
    <source>
        <dbReference type="ARBA" id="ARBA00022723"/>
    </source>
</evidence>
<evidence type="ECO:0000256" key="2">
    <source>
        <dbReference type="ARBA" id="ARBA00022448"/>
    </source>
</evidence>
<keyword evidence="10" id="KW-1185">Reference proteome</keyword>
<gene>
    <name evidence="9" type="ORF">EAS64_09435</name>
</gene>
<dbReference type="PRINTS" id="PR00352">
    <property type="entry name" value="3FE4SFRDOXIN"/>
</dbReference>
<keyword evidence="7" id="KW-0003">3Fe-4S</keyword>
<keyword evidence="2 8" id="KW-0813">Transport</keyword>
<name>A0A6P2C2Z3_9ACTN</name>
<accession>A0A6P2C2Z3</accession>
<dbReference type="EMBL" id="RPFW01000002">
    <property type="protein sequence ID" value="TVZ04855.1"/>
    <property type="molecule type" value="Genomic_DNA"/>
</dbReference>
<keyword evidence="4 8" id="KW-0249">Electron transport</keyword>
<dbReference type="PANTHER" id="PTHR36923:SF3">
    <property type="entry name" value="FERREDOXIN"/>
    <property type="match status" value="1"/>
</dbReference>
<evidence type="ECO:0000313" key="10">
    <source>
        <dbReference type="Proteomes" id="UP000460272"/>
    </source>
</evidence>
<dbReference type="Proteomes" id="UP000460272">
    <property type="component" value="Unassembled WGS sequence"/>
</dbReference>
<dbReference type="GO" id="GO:0009055">
    <property type="term" value="F:electron transfer activity"/>
    <property type="evidence" value="ECO:0007669"/>
    <property type="project" value="UniProtKB-UniRule"/>
</dbReference>
<evidence type="ECO:0000256" key="5">
    <source>
        <dbReference type="ARBA" id="ARBA00023004"/>
    </source>
</evidence>
<dbReference type="PANTHER" id="PTHR36923">
    <property type="entry name" value="FERREDOXIN"/>
    <property type="match status" value="1"/>
</dbReference>
<keyword evidence="3 8" id="KW-0479">Metal-binding</keyword>
<comment type="function">
    <text evidence="8">Ferredoxins are iron-sulfur proteins that transfer electrons in a wide variety of metabolic reactions.</text>
</comment>
<dbReference type="GO" id="GO:0005506">
    <property type="term" value="F:iron ion binding"/>
    <property type="evidence" value="ECO:0007669"/>
    <property type="project" value="UniProtKB-UniRule"/>
</dbReference>
<proteinExistence type="predicted"/>
<dbReference type="GO" id="GO:0051538">
    <property type="term" value="F:3 iron, 4 sulfur cluster binding"/>
    <property type="evidence" value="ECO:0007669"/>
    <property type="project" value="UniProtKB-KW"/>
</dbReference>
<dbReference type="SUPFAM" id="SSF54862">
    <property type="entry name" value="4Fe-4S ferredoxins"/>
    <property type="match status" value="1"/>
</dbReference>
<dbReference type="InterPro" id="IPR001080">
    <property type="entry name" value="3Fe4S_ferredoxin"/>
</dbReference>
<comment type="caution">
    <text evidence="9">The sequence shown here is derived from an EMBL/GenBank/DDBJ whole genome shotgun (WGS) entry which is preliminary data.</text>
</comment>
<evidence type="ECO:0000256" key="8">
    <source>
        <dbReference type="RuleBase" id="RU368020"/>
    </source>
</evidence>
<evidence type="ECO:0000313" key="9">
    <source>
        <dbReference type="EMBL" id="TVZ04855.1"/>
    </source>
</evidence>
<protein>
    <recommendedName>
        <fullName evidence="8">Ferredoxin</fullName>
    </recommendedName>
</protein>
<evidence type="ECO:0000256" key="7">
    <source>
        <dbReference type="ARBA" id="ARBA00023291"/>
    </source>
</evidence>
<dbReference type="RefSeq" id="WP_145852562.1">
    <property type="nucleotide sequence ID" value="NZ_RPFW01000002.1"/>
</dbReference>